<dbReference type="Gene3D" id="3.30.450.20">
    <property type="entry name" value="PAS domain"/>
    <property type="match status" value="1"/>
</dbReference>
<name>A0AAW7YW02_9STAP</name>
<organism evidence="1 2">
    <name type="scientific">Staphylococcus pasteuri_A</name>
    <dbReference type="NCBI Taxonomy" id="3062664"/>
    <lineage>
        <taxon>Bacteria</taxon>
        <taxon>Bacillati</taxon>
        <taxon>Bacillota</taxon>
        <taxon>Bacilli</taxon>
        <taxon>Bacillales</taxon>
        <taxon>Staphylococcaceae</taxon>
        <taxon>Staphylococcus</taxon>
    </lineage>
</organism>
<accession>A0AAW7YW02</accession>
<dbReference type="InterPro" id="IPR035965">
    <property type="entry name" value="PAS-like_dom_sf"/>
</dbReference>
<evidence type="ECO:0000313" key="1">
    <source>
        <dbReference type="EMBL" id="MDO6575263.1"/>
    </source>
</evidence>
<evidence type="ECO:0000313" key="2">
    <source>
        <dbReference type="Proteomes" id="UP001170310"/>
    </source>
</evidence>
<protein>
    <recommendedName>
        <fullName evidence="3">PAS domain-containing sensor histidine kinase</fullName>
    </recommendedName>
</protein>
<dbReference type="EMBL" id="JAUOQO010000424">
    <property type="protein sequence ID" value="MDO6575263.1"/>
    <property type="molecule type" value="Genomic_DNA"/>
</dbReference>
<dbReference type="SUPFAM" id="SSF55785">
    <property type="entry name" value="PYP-like sensor domain (PAS domain)"/>
    <property type="match status" value="1"/>
</dbReference>
<dbReference type="AlphaFoldDB" id="A0AAW7YW02"/>
<evidence type="ECO:0008006" key="3">
    <source>
        <dbReference type="Google" id="ProtNLM"/>
    </source>
</evidence>
<keyword evidence="2" id="KW-1185">Reference proteome</keyword>
<reference evidence="1" key="1">
    <citation type="submission" date="2023-07" db="EMBL/GenBank/DDBJ databases">
        <title>Genome content predicts the carbon catabolic preferences of heterotrophic bacteria.</title>
        <authorList>
            <person name="Gralka M."/>
        </authorList>
    </citation>
    <scope>NUCLEOTIDE SEQUENCE</scope>
    <source>
        <strain evidence="1">E2R20</strain>
    </source>
</reference>
<dbReference type="RefSeq" id="WP_303522276.1">
    <property type="nucleotide sequence ID" value="NZ_JAUOQO010000424.1"/>
</dbReference>
<feature type="non-terminal residue" evidence="1">
    <location>
        <position position="1"/>
    </location>
</feature>
<dbReference type="Proteomes" id="UP001170310">
    <property type="component" value="Unassembled WGS sequence"/>
</dbReference>
<gene>
    <name evidence="1" type="ORF">Q4528_14195</name>
</gene>
<comment type="caution">
    <text evidence="1">The sequence shown here is derived from an EMBL/GenBank/DDBJ whole genome shotgun (WGS) entry which is preliminary data.</text>
</comment>
<feature type="non-terminal residue" evidence="1">
    <location>
        <position position="88"/>
    </location>
</feature>
<sequence length="88" mass="9909">QMFGYESAEQILALPSLLELIAEDDQQEAINAYESVISGKARPKIRVFENTKKNGEQFSVLTIDHVTEWQGQPALQITLVDFSQQIEA</sequence>
<proteinExistence type="predicted"/>